<evidence type="ECO:0000259" key="1">
    <source>
        <dbReference type="PROSITE" id="PS50043"/>
    </source>
</evidence>
<dbReference type="GO" id="GO:0006355">
    <property type="term" value="P:regulation of DNA-templated transcription"/>
    <property type="evidence" value="ECO:0007669"/>
    <property type="project" value="InterPro"/>
</dbReference>
<dbReference type="InterPro" id="IPR036388">
    <property type="entry name" value="WH-like_DNA-bd_sf"/>
</dbReference>
<dbReference type="Pfam" id="PF00196">
    <property type="entry name" value="GerE"/>
    <property type="match status" value="1"/>
</dbReference>
<dbReference type="InterPro" id="IPR016032">
    <property type="entry name" value="Sig_transdc_resp-reg_C-effctor"/>
</dbReference>
<dbReference type="EMBL" id="CADCTS010000286">
    <property type="protein sequence ID" value="CAA9309929.1"/>
    <property type="molecule type" value="Genomic_DNA"/>
</dbReference>
<sequence>MRPDLLNDPVSAPPTPRQSDVYAHLVRQRVATEELEQQARRCVAAALEAGLTWPVIAAGLGSEVRATMSWYGAAPHLRVPSSPALTGEEQKILTLVLEGWTNQAIAESLYVSKRSLEAQLTALYRTLGVASKAELRTLRDDRPHPTS</sequence>
<proteinExistence type="predicted"/>
<feature type="domain" description="HTH luxR-type" evidence="1">
    <location>
        <begin position="78"/>
        <end position="142"/>
    </location>
</feature>
<dbReference type="SMART" id="SM00421">
    <property type="entry name" value="HTH_LUXR"/>
    <property type="match status" value="1"/>
</dbReference>
<evidence type="ECO:0000313" key="2">
    <source>
        <dbReference type="EMBL" id="CAA9309929.1"/>
    </source>
</evidence>
<gene>
    <name evidence="2" type="ORF">AVDCRST_MAG48-1971</name>
</gene>
<dbReference type="AlphaFoldDB" id="A0A6J4KMB7"/>
<dbReference type="PROSITE" id="PS50043">
    <property type="entry name" value="HTH_LUXR_2"/>
    <property type="match status" value="1"/>
</dbReference>
<organism evidence="2">
    <name type="scientific">uncultured Friedmanniella sp</name>
    <dbReference type="NCBI Taxonomy" id="335381"/>
    <lineage>
        <taxon>Bacteria</taxon>
        <taxon>Bacillati</taxon>
        <taxon>Actinomycetota</taxon>
        <taxon>Actinomycetes</taxon>
        <taxon>Propionibacteriales</taxon>
        <taxon>Nocardioidaceae</taxon>
        <taxon>Friedmanniella</taxon>
        <taxon>environmental samples</taxon>
    </lineage>
</organism>
<protein>
    <recommendedName>
        <fullName evidence="1">HTH luxR-type domain-containing protein</fullName>
    </recommendedName>
</protein>
<dbReference type="Gene3D" id="1.10.10.10">
    <property type="entry name" value="Winged helix-like DNA-binding domain superfamily/Winged helix DNA-binding domain"/>
    <property type="match status" value="1"/>
</dbReference>
<name>A0A6J4KMB7_9ACTN</name>
<dbReference type="InterPro" id="IPR000792">
    <property type="entry name" value="Tscrpt_reg_LuxR_C"/>
</dbReference>
<dbReference type="CDD" id="cd06170">
    <property type="entry name" value="LuxR_C_like"/>
    <property type="match status" value="1"/>
</dbReference>
<accession>A0A6J4KMB7</accession>
<reference evidence="2" key="1">
    <citation type="submission" date="2020-02" db="EMBL/GenBank/DDBJ databases">
        <authorList>
            <person name="Meier V. D."/>
        </authorList>
    </citation>
    <scope>NUCLEOTIDE SEQUENCE</scope>
    <source>
        <strain evidence="2">AVDCRST_MAG48</strain>
    </source>
</reference>
<dbReference type="PRINTS" id="PR00038">
    <property type="entry name" value="HTHLUXR"/>
</dbReference>
<dbReference type="SUPFAM" id="SSF46894">
    <property type="entry name" value="C-terminal effector domain of the bipartite response regulators"/>
    <property type="match status" value="1"/>
</dbReference>
<dbReference type="GO" id="GO:0003677">
    <property type="term" value="F:DNA binding"/>
    <property type="evidence" value="ECO:0007669"/>
    <property type="project" value="InterPro"/>
</dbReference>